<dbReference type="Proteomes" id="UP001652625">
    <property type="component" value="Chromosome 14"/>
</dbReference>
<gene>
    <name evidence="3" type="primary">LOC100205676</name>
</gene>
<feature type="chain" id="PRO_5045509400" evidence="1">
    <location>
        <begin position="20"/>
        <end position="277"/>
    </location>
</feature>
<dbReference type="RefSeq" id="XP_065674649.1">
    <property type="nucleotide sequence ID" value="XM_065818577.1"/>
</dbReference>
<sequence length="277" mass="32087">MKFFIMVVALMTCYGYSAGMTNQEKRALAKKVLKEILVDNKDQIESYIRQMIKDTLASSNDDDHANNELRNILKIETESEAKNLYDKIKPKTDPGKDTASQEKELLGNENSFDSGELENENKIKQVVNLLDNVPKYFVDQYYKEKAALEEKKSFQQSLSDFVEGIPQKKHLNALENKNQKSDQPKQLNDEDDDIELENIIDEDEAKNHTKLYDNNNTDEDINSLLNDSIKKELKDKVKAKLSQKFKDVLLGRYFQKKEDFKSKISEKLKKLFGKKSK</sequence>
<keyword evidence="1" id="KW-0732">Signal</keyword>
<evidence type="ECO:0000313" key="2">
    <source>
        <dbReference type="Proteomes" id="UP001652625"/>
    </source>
</evidence>
<reference evidence="3" key="1">
    <citation type="submission" date="2025-08" db="UniProtKB">
        <authorList>
            <consortium name="RefSeq"/>
        </authorList>
    </citation>
    <scope>IDENTIFICATION</scope>
</reference>
<keyword evidence="2" id="KW-1185">Reference proteome</keyword>
<accession>A0ABM4DJI6</accession>
<proteinExistence type="predicted"/>
<evidence type="ECO:0000313" key="3">
    <source>
        <dbReference type="RefSeq" id="XP_065674649.1"/>
    </source>
</evidence>
<evidence type="ECO:0000256" key="1">
    <source>
        <dbReference type="SAM" id="SignalP"/>
    </source>
</evidence>
<dbReference type="GeneID" id="100205676"/>
<protein>
    <submittedName>
        <fullName evidence="3">Uncharacterized protein LOC100205676 isoform X3</fullName>
    </submittedName>
</protein>
<feature type="signal peptide" evidence="1">
    <location>
        <begin position="1"/>
        <end position="19"/>
    </location>
</feature>
<name>A0ABM4DJI6_HYDVU</name>
<organism evidence="2 3">
    <name type="scientific">Hydra vulgaris</name>
    <name type="common">Hydra</name>
    <name type="synonym">Hydra attenuata</name>
    <dbReference type="NCBI Taxonomy" id="6087"/>
    <lineage>
        <taxon>Eukaryota</taxon>
        <taxon>Metazoa</taxon>
        <taxon>Cnidaria</taxon>
        <taxon>Hydrozoa</taxon>
        <taxon>Hydroidolina</taxon>
        <taxon>Anthoathecata</taxon>
        <taxon>Aplanulata</taxon>
        <taxon>Hydridae</taxon>
        <taxon>Hydra</taxon>
    </lineage>
</organism>